<dbReference type="AlphaFoldDB" id="A0A1V9XZP4"/>
<dbReference type="EMBL" id="MNPL01001646">
    <property type="protein sequence ID" value="OQR78939.1"/>
    <property type="molecule type" value="Genomic_DNA"/>
</dbReference>
<organism evidence="3 4">
    <name type="scientific">Tropilaelaps mercedesae</name>
    <dbReference type="NCBI Taxonomy" id="418985"/>
    <lineage>
        <taxon>Eukaryota</taxon>
        <taxon>Metazoa</taxon>
        <taxon>Ecdysozoa</taxon>
        <taxon>Arthropoda</taxon>
        <taxon>Chelicerata</taxon>
        <taxon>Arachnida</taxon>
        <taxon>Acari</taxon>
        <taxon>Parasitiformes</taxon>
        <taxon>Mesostigmata</taxon>
        <taxon>Gamasina</taxon>
        <taxon>Dermanyssoidea</taxon>
        <taxon>Laelapidae</taxon>
        <taxon>Tropilaelaps</taxon>
    </lineage>
</organism>
<dbReference type="Proteomes" id="UP000192247">
    <property type="component" value="Unassembled WGS sequence"/>
</dbReference>
<dbReference type="GO" id="GO:0030514">
    <property type="term" value="P:negative regulation of BMP signaling pathway"/>
    <property type="evidence" value="ECO:0007669"/>
    <property type="project" value="TreeGrafter"/>
</dbReference>
<protein>
    <submittedName>
        <fullName evidence="3">Spartin-like</fullName>
    </submittedName>
</protein>
<dbReference type="PANTHER" id="PTHR21068:SF43">
    <property type="entry name" value="SPARTIN"/>
    <property type="match status" value="1"/>
</dbReference>
<evidence type="ECO:0000259" key="2">
    <source>
        <dbReference type="Pfam" id="PF06911"/>
    </source>
</evidence>
<dbReference type="GO" id="GO:0051301">
    <property type="term" value="P:cell division"/>
    <property type="evidence" value="ECO:0007669"/>
    <property type="project" value="TreeGrafter"/>
</dbReference>
<accession>A0A1V9XZP4</accession>
<evidence type="ECO:0000313" key="4">
    <source>
        <dbReference type="Proteomes" id="UP000192247"/>
    </source>
</evidence>
<comment type="caution">
    <text evidence="3">The sequence shown here is derived from an EMBL/GenBank/DDBJ whole genome shotgun (WGS) entry which is preliminary data.</text>
</comment>
<name>A0A1V9XZP4_9ACAR</name>
<dbReference type="Pfam" id="PF06911">
    <property type="entry name" value="Senescence"/>
    <property type="match status" value="1"/>
</dbReference>
<dbReference type="InterPro" id="IPR009686">
    <property type="entry name" value="Senescence/spartin_C"/>
</dbReference>
<reference evidence="3 4" key="1">
    <citation type="journal article" date="2017" name="Gigascience">
        <title>Draft genome of the honey bee ectoparasitic mite, Tropilaelaps mercedesae, is shaped by the parasitic life history.</title>
        <authorList>
            <person name="Dong X."/>
            <person name="Armstrong S.D."/>
            <person name="Xia D."/>
            <person name="Makepeace B.L."/>
            <person name="Darby A.C."/>
            <person name="Kadowaki T."/>
        </authorList>
    </citation>
    <scope>NUCLEOTIDE SEQUENCE [LARGE SCALE GENOMIC DNA]</scope>
    <source>
        <strain evidence="3">Wuxi-XJTLU</strain>
    </source>
</reference>
<dbReference type="GO" id="GO:0005886">
    <property type="term" value="C:plasma membrane"/>
    <property type="evidence" value="ECO:0007669"/>
    <property type="project" value="TreeGrafter"/>
</dbReference>
<feature type="compositionally biased region" description="Basic and acidic residues" evidence="1">
    <location>
        <begin position="153"/>
        <end position="165"/>
    </location>
</feature>
<gene>
    <name evidence="3" type="ORF">BIW11_06076</name>
</gene>
<evidence type="ECO:0000313" key="3">
    <source>
        <dbReference type="EMBL" id="OQR78939.1"/>
    </source>
</evidence>
<dbReference type="InterPro" id="IPR045036">
    <property type="entry name" value="Spartin-like"/>
</dbReference>
<sequence>MTHITCKATGFLVAAVGDMTCALGRRIAKTLAPTEAVDGVASNQALKDAILIASGAVAGFATVFMGLEDAARLLARSITENTVTLVQHKYGEDASKLVGDAMYSVGNFALTANNVTNFGVRGIVKRTAKETGKAMIEEYARSEQPDYSGYRVDSPDGDLREKDGARPGPSGTN</sequence>
<proteinExistence type="predicted"/>
<dbReference type="OrthoDB" id="20821at2759"/>
<dbReference type="PANTHER" id="PTHR21068">
    <property type="entry name" value="SPARTIN"/>
    <property type="match status" value="1"/>
</dbReference>
<feature type="region of interest" description="Disordered" evidence="1">
    <location>
        <begin position="139"/>
        <end position="173"/>
    </location>
</feature>
<feature type="domain" description="Senescence" evidence="2">
    <location>
        <begin position="2"/>
        <end position="129"/>
    </location>
</feature>
<keyword evidence="4" id="KW-1185">Reference proteome</keyword>
<dbReference type="InParanoid" id="A0A1V9XZP4"/>
<evidence type="ECO:0000256" key="1">
    <source>
        <dbReference type="SAM" id="MobiDB-lite"/>
    </source>
</evidence>
<dbReference type="STRING" id="418985.A0A1V9XZP4"/>